<proteinExistence type="predicted"/>
<accession>A0A4S4ATL0</accession>
<keyword evidence="2" id="KW-1185">Reference proteome</keyword>
<sequence>MAQTLENTATGTAAGLLDGRRFAGVILEKGQTSGDADTLVFADGRFSSTACEEYGYGGAPYTATREGDAIRFSCETRSSRYGSLEWNGQVRGDKLDATVIRRDEGKPPQEYWAVAGQD</sequence>
<organism evidence="1 2">
    <name type="scientific">Pseudothauera rhizosphaerae</name>
    <dbReference type="NCBI Taxonomy" id="2565932"/>
    <lineage>
        <taxon>Bacteria</taxon>
        <taxon>Pseudomonadati</taxon>
        <taxon>Pseudomonadota</taxon>
        <taxon>Betaproteobacteria</taxon>
        <taxon>Rhodocyclales</taxon>
        <taxon>Zoogloeaceae</taxon>
        <taxon>Pseudothauera</taxon>
    </lineage>
</organism>
<evidence type="ECO:0000313" key="2">
    <source>
        <dbReference type="Proteomes" id="UP000307956"/>
    </source>
</evidence>
<gene>
    <name evidence="1" type="ORF">E6O51_04155</name>
</gene>
<reference evidence="1 2" key="1">
    <citation type="submission" date="2019-04" db="EMBL/GenBank/DDBJ databases">
        <title>Azoarcus rhizosphaerae sp. nov. isolated from rhizosphere of Ficus religiosa.</title>
        <authorList>
            <person name="Lin S.-Y."/>
            <person name="Hameed A."/>
            <person name="Hsu Y.-H."/>
            <person name="Young C.-C."/>
        </authorList>
    </citation>
    <scope>NUCLEOTIDE SEQUENCE [LARGE SCALE GENOMIC DNA]</scope>
    <source>
        <strain evidence="1 2">CC-YHH848</strain>
    </source>
</reference>
<name>A0A4S4ATL0_9RHOO</name>
<comment type="caution">
    <text evidence="1">The sequence shown here is derived from an EMBL/GenBank/DDBJ whole genome shotgun (WGS) entry which is preliminary data.</text>
</comment>
<dbReference type="Proteomes" id="UP000307956">
    <property type="component" value="Unassembled WGS sequence"/>
</dbReference>
<dbReference type="OrthoDB" id="6119866at2"/>
<dbReference type="EMBL" id="SSOD01000003">
    <property type="protein sequence ID" value="THF63269.1"/>
    <property type="molecule type" value="Genomic_DNA"/>
</dbReference>
<evidence type="ECO:0000313" key="1">
    <source>
        <dbReference type="EMBL" id="THF63269.1"/>
    </source>
</evidence>
<dbReference type="AlphaFoldDB" id="A0A4S4ATL0"/>
<dbReference type="RefSeq" id="WP_136383721.1">
    <property type="nucleotide sequence ID" value="NZ_SSOD01000003.1"/>
</dbReference>
<protein>
    <submittedName>
        <fullName evidence="1">Uncharacterized protein</fullName>
    </submittedName>
</protein>